<sequence length="229" mass="26022">MSSAEYYPPLAHLSCWPQPSTSHIRWILPAWQWVPPSYPAYVPNLEFPPSPSDNGSSASSELSFTPPPQPQSLHVICNAPLIAPKPLPYHSPTFLKFELLPELDEDLSHPPYTQRPSKRKREDCDESADFVLRKRRAMGTSSTALPPRPPSVSSRHRKSIQMHSTFTSVLATISPLPSLRSIAKTCDRIGEPLIILNLLVQSPFFYPYLRGFFCMHLYQYRNPLTHSWT</sequence>
<organism evidence="2 3">
    <name type="scientific">Lentinula edodes</name>
    <name type="common">Shiitake mushroom</name>
    <name type="synonym">Lentinus edodes</name>
    <dbReference type="NCBI Taxonomy" id="5353"/>
    <lineage>
        <taxon>Eukaryota</taxon>
        <taxon>Fungi</taxon>
        <taxon>Dikarya</taxon>
        <taxon>Basidiomycota</taxon>
        <taxon>Agaricomycotina</taxon>
        <taxon>Agaricomycetes</taxon>
        <taxon>Agaricomycetidae</taxon>
        <taxon>Agaricales</taxon>
        <taxon>Marasmiineae</taxon>
        <taxon>Omphalotaceae</taxon>
        <taxon>Lentinula</taxon>
    </lineage>
</organism>
<dbReference type="AlphaFoldDB" id="A0A1Q3EGF7"/>
<reference evidence="2 3" key="2">
    <citation type="submission" date="2017-02" db="EMBL/GenBank/DDBJ databases">
        <title>A genome survey and senescence transcriptome analysis in Lentinula edodes.</title>
        <authorList>
            <person name="Sakamoto Y."/>
            <person name="Nakade K."/>
            <person name="Sato S."/>
            <person name="Yoshida Y."/>
            <person name="Miyazaki K."/>
            <person name="Natsume S."/>
            <person name="Konno N."/>
        </authorList>
    </citation>
    <scope>NUCLEOTIDE SEQUENCE [LARGE SCALE GENOMIC DNA]</scope>
    <source>
        <strain evidence="2 3">NBRC 111202</strain>
    </source>
</reference>
<evidence type="ECO:0000313" key="3">
    <source>
        <dbReference type="Proteomes" id="UP000188533"/>
    </source>
</evidence>
<dbReference type="Proteomes" id="UP000188533">
    <property type="component" value="Unassembled WGS sequence"/>
</dbReference>
<feature type="region of interest" description="Disordered" evidence="1">
    <location>
        <begin position="49"/>
        <end position="69"/>
    </location>
</feature>
<comment type="caution">
    <text evidence="2">The sequence shown here is derived from an EMBL/GenBank/DDBJ whole genome shotgun (WGS) entry which is preliminary data.</text>
</comment>
<gene>
    <name evidence="2" type="ORF">LENED_008177</name>
</gene>
<accession>A0A1Q3EGF7</accession>
<feature type="region of interest" description="Disordered" evidence="1">
    <location>
        <begin position="138"/>
        <end position="157"/>
    </location>
</feature>
<dbReference type="EMBL" id="BDGU01000315">
    <property type="protein sequence ID" value="GAW06266.1"/>
    <property type="molecule type" value="Genomic_DNA"/>
</dbReference>
<evidence type="ECO:0000256" key="1">
    <source>
        <dbReference type="SAM" id="MobiDB-lite"/>
    </source>
</evidence>
<keyword evidence="3" id="KW-1185">Reference proteome</keyword>
<protein>
    <submittedName>
        <fullName evidence="2">Uncharacterized protein</fullName>
    </submittedName>
</protein>
<proteinExistence type="predicted"/>
<evidence type="ECO:0000313" key="2">
    <source>
        <dbReference type="EMBL" id="GAW06266.1"/>
    </source>
</evidence>
<name>A0A1Q3EGF7_LENED</name>
<feature type="region of interest" description="Disordered" evidence="1">
    <location>
        <begin position="106"/>
        <end position="125"/>
    </location>
</feature>
<reference evidence="2 3" key="1">
    <citation type="submission" date="2016-08" db="EMBL/GenBank/DDBJ databases">
        <authorList>
            <consortium name="Lentinula edodes genome sequencing consortium"/>
            <person name="Sakamoto Y."/>
            <person name="Nakade K."/>
            <person name="Sato S."/>
            <person name="Yoshida Y."/>
            <person name="Miyazaki K."/>
            <person name="Natsume S."/>
            <person name="Konno N."/>
        </authorList>
    </citation>
    <scope>NUCLEOTIDE SEQUENCE [LARGE SCALE GENOMIC DNA]</scope>
    <source>
        <strain evidence="2 3">NBRC 111202</strain>
    </source>
</reference>